<evidence type="ECO:0000256" key="5">
    <source>
        <dbReference type="ARBA" id="ARBA00022989"/>
    </source>
</evidence>
<feature type="transmembrane region" description="Helical" evidence="8">
    <location>
        <begin position="226"/>
        <end position="244"/>
    </location>
</feature>
<feature type="transmembrane region" description="Helical" evidence="8">
    <location>
        <begin position="44"/>
        <end position="64"/>
    </location>
</feature>
<dbReference type="Pfam" id="PF03062">
    <property type="entry name" value="MBOAT"/>
    <property type="match status" value="1"/>
</dbReference>
<keyword evidence="6 7" id="KW-0472">Membrane</keyword>
<evidence type="ECO:0000256" key="3">
    <source>
        <dbReference type="ARBA" id="ARBA00022475"/>
    </source>
</evidence>
<feature type="transmembrane region" description="Helical" evidence="8">
    <location>
        <begin position="150"/>
        <end position="168"/>
    </location>
</feature>
<evidence type="ECO:0000256" key="6">
    <source>
        <dbReference type="ARBA" id="ARBA00023136"/>
    </source>
</evidence>
<dbReference type="InterPro" id="IPR004299">
    <property type="entry name" value="MBOAT_fam"/>
</dbReference>
<comment type="subcellular location">
    <subcellularLocation>
        <location evidence="1">Cell membrane</location>
        <topology evidence="1">Multi-pass membrane protein</topology>
    </subcellularLocation>
</comment>
<feature type="transmembrane region" description="Helical" evidence="8">
    <location>
        <begin position="76"/>
        <end position="94"/>
    </location>
</feature>
<name>A0A7G7GDR0_9BACT</name>
<dbReference type="PIRSF" id="PIRSF500217">
    <property type="entry name" value="AlgI"/>
    <property type="match status" value="1"/>
</dbReference>
<feature type="transmembrane region" description="Helical" evidence="8">
    <location>
        <begin position="429"/>
        <end position="445"/>
    </location>
</feature>
<evidence type="ECO:0000256" key="7">
    <source>
        <dbReference type="PIRNR" id="PIRNR016636"/>
    </source>
</evidence>
<dbReference type="EMBL" id="CP055156">
    <property type="protein sequence ID" value="QNF35294.1"/>
    <property type="molecule type" value="Genomic_DNA"/>
</dbReference>
<evidence type="ECO:0000256" key="8">
    <source>
        <dbReference type="SAM" id="Phobius"/>
    </source>
</evidence>
<dbReference type="GO" id="GO:0042121">
    <property type="term" value="P:alginic acid biosynthetic process"/>
    <property type="evidence" value="ECO:0007669"/>
    <property type="project" value="InterPro"/>
</dbReference>
<keyword evidence="7" id="KW-0012">Acyltransferase</keyword>
<sequence length="490" mass="58433">MLFNSLEFLLFFPVVTLLFFLLPHRFRWVLLLVASCFFYMFFKPIYILILLITIIIDYYAGILIQNSPTKKKKKFYLIWSLVANISVLAIFKYFNFFNDNITSVSEWLGYENPIPYLTILLPIGLSFHTFQAMSYTIEVYRGHQPAERHFGIYALYVMFYPQLVAGPIERPQNVLHQFHEKQYFDYDRVADGLKLMAWGLFKKVVIADRLALMVNQVYNNPTNYDGIYLIIATVFFAFQIFCDFSGYSDIALGSAQVMGFKLMENFRRPYSAKTIKEFWGRWHISLSTWFRDYLYLPLGGNRVSKWRWYYNIFIVFLVSGFWHGASWNFIIWGALHGFYQVFGFITAPQRNNLVKFLRLDNFPRLYNAIQVVTTFSLVGLAWIFFRANTLTDAWYISTHLFQNFWGSTREFAHQLLFENKILGQYKQEFILAVLFILLLEYVHYLQSQHKLRLQIAHFRPFYRWGIYSAYLLVFLYFGVFNSNSFIYFQF</sequence>
<evidence type="ECO:0000256" key="2">
    <source>
        <dbReference type="ARBA" id="ARBA00010323"/>
    </source>
</evidence>
<reference evidence="9 10" key="1">
    <citation type="journal article" date="2018" name="Int. J. Syst. Evol. Microbiol.">
        <title>Adhaeribacter swui sp. nov., isolated from wet mud.</title>
        <authorList>
            <person name="Kim D.U."/>
            <person name="Kim K.W."/>
            <person name="Kang M.S."/>
            <person name="Kim J.Y."/>
            <person name="Jang J.H."/>
            <person name="Kim M.K."/>
        </authorList>
    </citation>
    <scope>NUCLEOTIDE SEQUENCE [LARGE SCALE GENOMIC DNA]</scope>
    <source>
        <strain evidence="9 10">KCTC 52873</strain>
    </source>
</reference>
<keyword evidence="4 8" id="KW-0812">Transmembrane</keyword>
<keyword evidence="5 8" id="KW-1133">Transmembrane helix</keyword>
<dbReference type="InterPro" id="IPR028362">
    <property type="entry name" value="AlgI"/>
</dbReference>
<keyword evidence="10" id="KW-1185">Reference proteome</keyword>
<dbReference type="KEGG" id="aswu:HUW51_22185"/>
<dbReference type="Proteomes" id="UP000515237">
    <property type="component" value="Chromosome"/>
</dbReference>
<dbReference type="PANTHER" id="PTHR13285">
    <property type="entry name" value="ACYLTRANSFERASE"/>
    <property type="match status" value="1"/>
</dbReference>
<accession>A0A7G7GDR0</accession>
<dbReference type="InterPro" id="IPR024194">
    <property type="entry name" value="Ac/AlaTfrase_AlgI/DltB"/>
</dbReference>
<keyword evidence="7" id="KW-0808">Transferase</keyword>
<feature type="transmembrane region" description="Helical" evidence="8">
    <location>
        <begin position="466"/>
        <end position="488"/>
    </location>
</feature>
<dbReference type="GO" id="GO:0016746">
    <property type="term" value="F:acyltransferase activity"/>
    <property type="evidence" value="ECO:0007669"/>
    <property type="project" value="UniProtKB-KW"/>
</dbReference>
<protein>
    <submittedName>
        <fullName evidence="9">MBOAT family protein</fullName>
    </submittedName>
</protein>
<evidence type="ECO:0000256" key="1">
    <source>
        <dbReference type="ARBA" id="ARBA00004651"/>
    </source>
</evidence>
<proteinExistence type="inferred from homology"/>
<gene>
    <name evidence="9" type="ORF">HUW51_22185</name>
</gene>
<evidence type="ECO:0000256" key="4">
    <source>
        <dbReference type="ARBA" id="ARBA00022692"/>
    </source>
</evidence>
<dbReference type="GO" id="GO:0005886">
    <property type="term" value="C:plasma membrane"/>
    <property type="evidence" value="ECO:0007669"/>
    <property type="project" value="UniProtKB-SubCell"/>
</dbReference>
<feature type="transmembrane region" description="Helical" evidence="8">
    <location>
        <begin position="114"/>
        <end position="130"/>
    </location>
</feature>
<organism evidence="9 10">
    <name type="scientific">Adhaeribacter swui</name>
    <dbReference type="NCBI Taxonomy" id="2086471"/>
    <lineage>
        <taxon>Bacteria</taxon>
        <taxon>Pseudomonadati</taxon>
        <taxon>Bacteroidota</taxon>
        <taxon>Cytophagia</taxon>
        <taxon>Cytophagales</taxon>
        <taxon>Hymenobacteraceae</taxon>
        <taxon>Adhaeribacter</taxon>
    </lineage>
</organism>
<evidence type="ECO:0000313" key="9">
    <source>
        <dbReference type="EMBL" id="QNF35294.1"/>
    </source>
</evidence>
<dbReference type="PIRSF" id="PIRSF016636">
    <property type="entry name" value="AlgI_DltB"/>
    <property type="match status" value="1"/>
</dbReference>
<comment type="similarity">
    <text evidence="2 7">Belongs to the membrane-bound acyltransferase family.</text>
</comment>
<feature type="transmembrane region" description="Helical" evidence="8">
    <location>
        <begin position="308"/>
        <end position="323"/>
    </location>
</feature>
<dbReference type="PANTHER" id="PTHR13285:SF18">
    <property type="entry name" value="PROTEIN-CYSTEINE N-PALMITOYLTRANSFERASE RASP"/>
    <property type="match status" value="1"/>
</dbReference>
<dbReference type="InterPro" id="IPR051085">
    <property type="entry name" value="MB_O-acyltransferase"/>
</dbReference>
<feature type="transmembrane region" description="Helical" evidence="8">
    <location>
        <begin position="368"/>
        <end position="385"/>
    </location>
</feature>
<dbReference type="RefSeq" id="WP_185271785.1">
    <property type="nucleotide sequence ID" value="NZ_CP055156.1"/>
</dbReference>
<keyword evidence="3 7" id="KW-1003">Cell membrane</keyword>
<dbReference type="AlphaFoldDB" id="A0A7G7GDR0"/>
<evidence type="ECO:0000313" key="10">
    <source>
        <dbReference type="Proteomes" id="UP000515237"/>
    </source>
</evidence>